<dbReference type="InterPro" id="IPR011009">
    <property type="entry name" value="Kinase-like_dom_sf"/>
</dbReference>
<evidence type="ECO:0000313" key="20">
    <source>
        <dbReference type="EMBL" id="PNR43490.1"/>
    </source>
</evidence>
<feature type="transmembrane region" description="Helical" evidence="16">
    <location>
        <begin position="150"/>
        <end position="174"/>
    </location>
</feature>
<evidence type="ECO:0000256" key="15">
    <source>
        <dbReference type="SAM" id="MobiDB-lite"/>
    </source>
</evidence>
<keyword evidence="9 16" id="KW-1133">Transmembrane helix</keyword>
<evidence type="ECO:0000256" key="6">
    <source>
        <dbReference type="ARBA" id="ARBA00022741"/>
    </source>
</evidence>
<evidence type="ECO:0000256" key="17">
    <source>
        <dbReference type="SAM" id="SignalP"/>
    </source>
</evidence>
<keyword evidence="11" id="KW-1015">Disulfide bond</keyword>
<dbReference type="PANTHER" id="PTHR27007">
    <property type="match status" value="1"/>
</dbReference>
<evidence type="ECO:0000259" key="19">
    <source>
        <dbReference type="PROSITE" id="PS51485"/>
    </source>
</evidence>
<proteinExistence type="predicted"/>
<evidence type="ECO:0000256" key="14">
    <source>
        <dbReference type="PROSITE-ProRule" id="PRU10141"/>
    </source>
</evidence>
<dbReference type="EnsemblPlants" id="Pp3c12_5800V3.2">
    <property type="protein sequence ID" value="Pp3c12_5800V3.2"/>
    <property type="gene ID" value="Pp3c12_5800"/>
</dbReference>
<feature type="compositionally biased region" description="Polar residues" evidence="15">
    <location>
        <begin position="518"/>
        <end position="542"/>
    </location>
</feature>
<evidence type="ECO:0000313" key="21">
    <source>
        <dbReference type="EnsemblPlants" id="Pp3c12_5800V3.1"/>
    </source>
</evidence>
<dbReference type="FunFam" id="1.10.510.10:FF:000240">
    <property type="entry name" value="Lectin-domain containing receptor kinase A4.3"/>
    <property type="match status" value="1"/>
</dbReference>
<dbReference type="EnsemblPlants" id="Pp3c12_5800V3.1">
    <property type="protein sequence ID" value="Pp3c12_5800V3.1"/>
    <property type="gene ID" value="Pp3c12_5800"/>
</dbReference>
<dbReference type="GO" id="GO:0005524">
    <property type="term" value="F:ATP binding"/>
    <property type="evidence" value="ECO:0007669"/>
    <property type="project" value="UniProtKB-UniRule"/>
</dbReference>
<dbReference type="FunFam" id="2.60.40.420:FF:000034">
    <property type="entry name" value="Cupredoxin superfamily protein"/>
    <property type="match status" value="1"/>
</dbReference>
<dbReference type="OMA" id="DRYIYNT"/>
<dbReference type="PROSITE" id="PS00107">
    <property type="entry name" value="PROTEIN_KINASE_ATP"/>
    <property type="match status" value="1"/>
</dbReference>
<evidence type="ECO:0000256" key="8">
    <source>
        <dbReference type="ARBA" id="ARBA00022840"/>
    </source>
</evidence>
<evidence type="ECO:0000256" key="10">
    <source>
        <dbReference type="ARBA" id="ARBA00023136"/>
    </source>
</evidence>
<keyword evidence="6 14" id="KW-0547">Nucleotide-binding</keyword>
<evidence type="ECO:0000313" key="22">
    <source>
        <dbReference type="Proteomes" id="UP000006727"/>
    </source>
</evidence>
<feature type="chain" id="PRO_5043158165" description="Protein kinase domain-containing protein" evidence="17">
    <location>
        <begin position="28"/>
        <end position="550"/>
    </location>
</feature>
<dbReference type="Pfam" id="PF00069">
    <property type="entry name" value="Pkinase"/>
    <property type="match status" value="1"/>
</dbReference>
<dbReference type="AlphaFoldDB" id="A0A2K1JPM1"/>
<dbReference type="InterPro" id="IPR017441">
    <property type="entry name" value="Protein_kinase_ATP_BS"/>
</dbReference>
<evidence type="ECO:0000256" key="12">
    <source>
        <dbReference type="ARBA" id="ARBA00023170"/>
    </source>
</evidence>
<evidence type="ECO:0000256" key="11">
    <source>
        <dbReference type="ARBA" id="ARBA00023157"/>
    </source>
</evidence>
<dbReference type="GeneID" id="112289991"/>
<dbReference type="Pfam" id="PF02298">
    <property type="entry name" value="Cu_bind_like"/>
    <property type="match status" value="1"/>
</dbReference>
<dbReference type="Gene3D" id="1.10.510.10">
    <property type="entry name" value="Transferase(Phosphotransferase) domain 1"/>
    <property type="match status" value="1"/>
</dbReference>
<dbReference type="PROSITE" id="PS51485">
    <property type="entry name" value="PHYTOCYANIN"/>
    <property type="match status" value="1"/>
</dbReference>
<keyword evidence="3" id="KW-0808">Transferase</keyword>
<feature type="domain" description="Phytocyanin" evidence="19">
    <location>
        <begin position="28"/>
        <end position="134"/>
    </location>
</feature>
<evidence type="ECO:0000259" key="18">
    <source>
        <dbReference type="PROSITE" id="PS50011"/>
    </source>
</evidence>
<dbReference type="OrthoDB" id="4062651at2759"/>
<dbReference type="Gramene" id="Pp3c12_5800V3.1">
    <property type="protein sequence ID" value="Pp3c12_5800V3.1"/>
    <property type="gene ID" value="Pp3c12_5800"/>
</dbReference>
<comment type="subcellular location">
    <subcellularLocation>
        <location evidence="1">Cell membrane</location>
        <topology evidence="1">Single-pass type I membrane protein</topology>
    </subcellularLocation>
</comment>
<reference evidence="20 22" key="1">
    <citation type="journal article" date="2008" name="Science">
        <title>The Physcomitrella genome reveals evolutionary insights into the conquest of land by plants.</title>
        <authorList>
            <person name="Rensing S."/>
            <person name="Lang D."/>
            <person name="Zimmer A."/>
            <person name="Terry A."/>
            <person name="Salamov A."/>
            <person name="Shapiro H."/>
            <person name="Nishiyama T."/>
            <person name="Perroud P.-F."/>
            <person name="Lindquist E."/>
            <person name="Kamisugi Y."/>
            <person name="Tanahashi T."/>
            <person name="Sakakibara K."/>
            <person name="Fujita T."/>
            <person name="Oishi K."/>
            <person name="Shin-I T."/>
            <person name="Kuroki Y."/>
            <person name="Toyoda A."/>
            <person name="Suzuki Y."/>
            <person name="Hashimoto A."/>
            <person name="Yamaguchi K."/>
            <person name="Sugano A."/>
            <person name="Kohara Y."/>
            <person name="Fujiyama A."/>
            <person name="Anterola A."/>
            <person name="Aoki S."/>
            <person name="Ashton N."/>
            <person name="Barbazuk W.B."/>
            <person name="Barker E."/>
            <person name="Bennetzen J."/>
            <person name="Bezanilla M."/>
            <person name="Blankenship R."/>
            <person name="Cho S.H."/>
            <person name="Dutcher S."/>
            <person name="Estelle M."/>
            <person name="Fawcett J.A."/>
            <person name="Gundlach H."/>
            <person name="Hanada K."/>
            <person name="Heyl A."/>
            <person name="Hicks K.A."/>
            <person name="Hugh J."/>
            <person name="Lohr M."/>
            <person name="Mayer K."/>
            <person name="Melkozernov A."/>
            <person name="Murata T."/>
            <person name="Nelson D."/>
            <person name="Pils B."/>
            <person name="Prigge M."/>
            <person name="Reiss B."/>
            <person name="Renner T."/>
            <person name="Rombauts S."/>
            <person name="Rushton P."/>
            <person name="Sanderfoot A."/>
            <person name="Schween G."/>
            <person name="Shiu S.-H."/>
            <person name="Stueber K."/>
            <person name="Theodoulou F.L."/>
            <person name="Tu H."/>
            <person name="Van de Peer Y."/>
            <person name="Verrier P.J."/>
            <person name="Waters E."/>
            <person name="Wood A."/>
            <person name="Yang L."/>
            <person name="Cove D."/>
            <person name="Cuming A."/>
            <person name="Hasebe M."/>
            <person name="Lucas S."/>
            <person name="Mishler D.B."/>
            <person name="Reski R."/>
            <person name="Grigoriev I."/>
            <person name="Quatrano R.S."/>
            <person name="Boore J.L."/>
        </authorList>
    </citation>
    <scope>NUCLEOTIDE SEQUENCE [LARGE SCALE GENOMIC DNA]</scope>
    <source>
        <strain evidence="21 22">cv. Gransden 2004</strain>
    </source>
</reference>
<sequence length="550" mass="61604">MAQRLRVLQTLMLHLFLDFITVHHGAATMHTVGGETQRWDYPPRDFWYEEVWAKSIIFRVGDQLVFKYKQGIHNVAVVASQAGYEMCNLSNVINTYNSGTETMDLNRTGWYYYFCAVQEHCSNRNLKMKVYVNESLADGTPSGGGSSKSIVIIVVAVIIAIVVILVAVGAVCYYRRRKGLDDFPCSHRSGNSGPRSSTSIPIEILGKDGPREFTFRELAAATKNFSRTELLGRGGFGSVYRGTLRDKSLVAVKCIAKDSQQGESEFLAEVLIIGKIRHRNLVPLRGWCAQREKLLVVYDHMSNGSLDKWIIPSQDGKVKPALQWNTRYSILSGVSAALSYLHEEWQQCILHRDVKPSNILLDDKFNAYLGDFGMARLVDHNKIAHSTIVAGTMGYLAPELPHTHKATTKTDVFSFGVLALEVVCGRRAFDPKLPHDEVYLLDWVWSMHQCDQLRSCVDPRLDDDFDDMQTRVVLHIGLLACHPDPGSRPSMRFIRQVLDGDLSIPQIPGNRPVISYSWGSGSQSTQVSNSMDQSTDGISQSDKAPLTYPR</sequence>
<dbReference type="InterPro" id="IPR050528">
    <property type="entry name" value="L-type_Lectin-RKs"/>
</dbReference>
<evidence type="ECO:0000256" key="2">
    <source>
        <dbReference type="ARBA" id="ARBA00022475"/>
    </source>
</evidence>
<keyword evidence="2" id="KW-1003">Cell membrane</keyword>
<dbReference type="KEGG" id="ppp:112289991"/>
<keyword evidence="13" id="KW-0325">Glycoprotein</keyword>
<gene>
    <name evidence="21" type="primary">LOC112289991</name>
    <name evidence="20" type="ORF">PHYPA_015871</name>
</gene>
<dbReference type="Gene3D" id="3.30.200.20">
    <property type="entry name" value="Phosphorylase Kinase, domain 1"/>
    <property type="match status" value="1"/>
</dbReference>
<dbReference type="EMBL" id="ABEU02000012">
    <property type="protein sequence ID" value="PNR43490.1"/>
    <property type="molecule type" value="Genomic_DNA"/>
</dbReference>
<feature type="signal peptide" evidence="17">
    <location>
        <begin position="1"/>
        <end position="27"/>
    </location>
</feature>
<evidence type="ECO:0000256" key="9">
    <source>
        <dbReference type="ARBA" id="ARBA00022989"/>
    </source>
</evidence>
<organism evidence="20">
    <name type="scientific">Physcomitrium patens</name>
    <name type="common">Spreading-leaved earth moss</name>
    <name type="synonym">Physcomitrella patens</name>
    <dbReference type="NCBI Taxonomy" id="3218"/>
    <lineage>
        <taxon>Eukaryota</taxon>
        <taxon>Viridiplantae</taxon>
        <taxon>Streptophyta</taxon>
        <taxon>Embryophyta</taxon>
        <taxon>Bryophyta</taxon>
        <taxon>Bryophytina</taxon>
        <taxon>Bryopsida</taxon>
        <taxon>Funariidae</taxon>
        <taxon>Funariales</taxon>
        <taxon>Funariaceae</taxon>
        <taxon>Physcomitrium</taxon>
    </lineage>
</organism>
<dbReference type="Proteomes" id="UP000006727">
    <property type="component" value="Chromosome 12"/>
</dbReference>
<dbReference type="Gene3D" id="2.60.40.420">
    <property type="entry name" value="Cupredoxins - blue copper proteins"/>
    <property type="match status" value="1"/>
</dbReference>
<dbReference type="SUPFAM" id="SSF56112">
    <property type="entry name" value="Protein kinase-like (PK-like)"/>
    <property type="match status" value="1"/>
</dbReference>
<keyword evidence="5 17" id="KW-0732">Signal</keyword>
<dbReference type="CDD" id="cd04216">
    <property type="entry name" value="Phytocyanin"/>
    <property type="match status" value="1"/>
</dbReference>
<protein>
    <recommendedName>
        <fullName evidence="23">Protein kinase domain-containing protein</fullName>
    </recommendedName>
</protein>
<dbReference type="RefSeq" id="XP_024391586.1">
    <property type="nucleotide sequence ID" value="XM_024535818.2"/>
</dbReference>
<keyword evidence="4 16" id="KW-0812">Transmembrane</keyword>
<dbReference type="PROSITE" id="PS50011">
    <property type="entry name" value="PROTEIN_KINASE_DOM"/>
    <property type="match status" value="1"/>
</dbReference>
<dbReference type="FunFam" id="3.30.200.20:FF:000178">
    <property type="entry name" value="serine/threonine-protein kinase PBS1-like"/>
    <property type="match status" value="1"/>
</dbReference>
<keyword evidence="8 14" id="KW-0067">ATP-binding</keyword>
<evidence type="ECO:0008006" key="23">
    <source>
        <dbReference type="Google" id="ProtNLM"/>
    </source>
</evidence>
<keyword evidence="10 16" id="KW-0472">Membrane</keyword>
<evidence type="ECO:0000256" key="7">
    <source>
        <dbReference type="ARBA" id="ARBA00022777"/>
    </source>
</evidence>
<evidence type="ECO:0000256" key="5">
    <source>
        <dbReference type="ARBA" id="ARBA00022729"/>
    </source>
</evidence>
<dbReference type="Gramene" id="Pp3c12_5800V3.2">
    <property type="protein sequence ID" value="Pp3c12_5800V3.2"/>
    <property type="gene ID" value="Pp3c12_5800"/>
</dbReference>
<dbReference type="GO" id="GO:0002229">
    <property type="term" value="P:defense response to oomycetes"/>
    <property type="evidence" value="ECO:0007669"/>
    <property type="project" value="UniProtKB-ARBA"/>
</dbReference>
<accession>A0A2K1JPM1</accession>
<keyword evidence="12" id="KW-0675">Receptor</keyword>
<dbReference type="GO" id="GO:0009055">
    <property type="term" value="F:electron transfer activity"/>
    <property type="evidence" value="ECO:0007669"/>
    <property type="project" value="InterPro"/>
</dbReference>
<keyword evidence="22" id="KW-1185">Reference proteome</keyword>
<dbReference type="PROSITE" id="PS00108">
    <property type="entry name" value="PROTEIN_KINASE_ST"/>
    <property type="match status" value="1"/>
</dbReference>
<feature type="binding site" evidence="14">
    <location>
        <position position="257"/>
    </location>
    <ligand>
        <name>ATP</name>
        <dbReference type="ChEBI" id="CHEBI:30616"/>
    </ligand>
</feature>
<evidence type="ECO:0000256" key="16">
    <source>
        <dbReference type="SAM" id="Phobius"/>
    </source>
</evidence>
<dbReference type="GO" id="GO:0005886">
    <property type="term" value="C:plasma membrane"/>
    <property type="evidence" value="ECO:0000318"/>
    <property type="project" value="GO_Central"/>
</dbReference>
<feature type="domain" description="Protein kinase" evidence="18">
    <location>
        <begin position="225"/>
        <end position="514"/>
    </location>
</feature>
<dbReference type="InterPro" id="IPR008972">
    <property type="entry name" value="Cupredoxin"/>
</dbReference>
<evidence type="ECO:0000256" key="1">
    <source>
        <dbReference type="ARBA" id="ARBA00004251"/>
    </source>
</evidence>
<dbReference type="InterPro" id="IPR008271">
    <property type="entry name" value="Ser/Thr_kinase_AS"/>
</dbReference>
<dbReference type="PaxDb" id="3218-PP1S56_57V6.1"/>
<reference evidence="21" key="3">
    <citation type="submission" date="2020-12" db="UniProtKB">
        <authorList>
            <consortium name="EnsemblPlants"/>
        </authorList>
    </citation>
    <scope>IDENTIFICATION</scope>
</reference>
<feature type="region of interest" description="Disordered" evidence="15">
    <location>
        <begin position="518"/>
        <end position="550"/>
    </location>
</feature>
<dbReference type="SMART" id="SM00220">
    <property type="entry name" value="S_TKc"/>
    <property type="match status" value="1"/>
</dbReference>
<dbReference type="InterPro" id="IPR000719">
    <property type="entry name" value="Prot_kinase_dom"/>
</dbReference>
<dbReference type="InterPro" id="IPR003245">
    <property type="entry name" value="Phytocyanin_dom"/>
</dbReference>
<name>A0A2K1JPM1_PHYPA</name>
<evidence type="ECO:0000256" key="13">
    <source>
        <dbReference type="ARBA" id="ARBA00023180"/>
    </source>
</evidence>
<dbReference type="STRING" id="3218.A0A2K1JPM1"/>
<evidence type="ECO:0000256" key="4">
    <source>
        <dbReference type="ARBA" id="ARBA00022692"/>
    </source>
</evidence>
<reference evidence="20 22" key="2">
    <citation type="journal article" date="2018" name="Plant J.">
        <title>The Physcomitrella patens chromosome-scale assembly reveals moss genome structure and evolution.</title>
        <authorList>
            <person name="Lang D."/>
            <person name="Ullrich K.K."/>
            <person name="Murat F."/>
            <person name="Fuchs J."/>
            <person name="Jenkins J."/>
            <person name="Haas F.B."/>
            <person name="Piednoel M."/>
            <person name="Gundlach H."/>
            <person name="Van Bel M."/>
            <person name="Meyberg R."/>
            <person name="Vives C."/>
            <person name="Morata J."/>
            <person name="Symeonidi A."/>
            <person name="Hiss M."/>
            <person name="Muchero W."/>
            <person name="Kamisugi Y."/>
            <person name="Saleh O."/>
            <person name="Blanc G."/>
            <person name="Decker E.L."/>
            <person name="van Gessel N."/>
            <person name="Grimwood J."/>
            <person name="Hayes R.D."/>
            <person name="Graham S.W."/>
            <person name="Gunter L.E."/>
            <person name="McDaniel S.F."/>
            <person name="Hoernstein S.N.W."/>
            <person name="Larsson A."/>
            <person name="Li F.W."/>
            <person name="Perroud P.F."/>
            <person name="Phillips J."/>
            <person name="Ranjan P."/>
            <person name="Rokshar D.S."/>
            <person name="Rothfels C.J."/>
            <person name="Schneider L."/>
            <person name="Shu S."/>
            <person name="Stevenson D.W."/>
            <person name="Thummler F."/>
            <person name="Tillich M."/>
            <person name="Villarreal Aguilar J.C."/>
            <person name="Widiez T."/>
            <person name="Wong G.K."/>
            <person name="Wymore A."/>
            <person name="Zhang Y."/>
            <person name="Zimmer A.D."/>
            <person name="Quatrano R.S."/>
            <person name="Mayer K.F.X."/>
            <person name="Goodstein D."/>
            <person name="Casacuberta J.M."/>
            <person name="Vandepoele K."/>
            <person name="Reski R."/>
            <person name="Cuming A.C."/>
            <person name="Tuskan G.A."/>
            <person name="Maumus F."/>
            <person name="Salse J."/>
            <person name="Schmutz J."/>
            <person name="Rensing S.A."/>
        </authorList>
    </citation>
    <scope>NUCLEOTIDE SEQUENCE [LARGE SCALE GENOMIC DNA]</scope>
    <source>
        <strain evidence="21 22">cv. Gransden 2004</strain>
    </source>
</reference>
<dbReference type="GO" id="GO:0004672">
    <property type="term" value="F:protein kinase activity"/>
    <property type="evidence" value="ECO:0007669"/>
    <property type="project" value="InterPro"/>
</dbReference>
<dbReference type="SUPFAM" id="SSF49503">
    <property type="entry name" value="Cupredoxins"/>
    <property type="match status" value="1"/>
</dbReference>
<evidence type="ECO:0000256" key="3">
    <source>
        <dbReference type="ARBA" id="ARBA00022679"/>
    </source>
</evidence>
<keyword evidence="7" id="KW-0418">Kinase</keyword>